<evidence type="ECO:0000313" key="2">
    <source>
        <dbReference type="EMBL" id="MCC0179312.1"/>
    </source>
</evidence>
<dbReference type="Pfam" id="PF13500">
    <property type="entry name" value="AAA_26"/>
    <property type="match status" value="1"/>
</dbReference>
<dbReference type="InterPro" id="IPR027417">
    <property type="entry name" value="P-loop_NTPase"/>
</dbReference>
<dbReference type="RefSeq" id="WP_229642411.1">
    <property type="nucleotide sequence ID" value="NZ_JADWDC010000077.1"/>
</dbReference>
<feature type="domain" description="DRTGG" evidence="1">
    <location>
        <begin position="217"/>
        <end position="321"/>
    </location>
</feature>
<dbReference type="InterPro" id="IPR050500">
    <property type="entry name" value="Phos_Acetyltrans/Butyryltrans"/>
</dbReference>
<keyword evidence="3" id="KW-1185">Reference proteome</keyword>
<dbReference type="InterPro" id="IPR028979">
    <property type="entry name" value="Ser_kin/Pase_Hpr-like_N_sf"/>
</dbReference>
<dbReference type="Gene3D" id="3.40.1390.20">
    <property type="entry name" value="HprK N-terminal domain-like"/>
    <property type="match status" value="1"/>
</dbReference>
<dbReference type="EMBL" id="JADWDC010000077">
    <property type="protein sequence ID" value="MCC0179312.1"/>
    <property type="molecule type" value="Genomic_DNA"/>
</dbReference>
<protein>
    <submittedName>
        <fullName evidence="2">Phosphotransacetylase family protein</fullName>
    </submittedName>
</protein>
<name>A0A964BX69_9CYAN</name>
<proteinExistence type="predicted"/>
<dbReference type="PANTHER" id="PTHR43356">
    <property type="entry name" value="PHOSPHATE ACETYLTRANSFERASE"/>
    <property type="match status" value="1"/>
</dbReference>
<accession>A0A964BX69</accession>
<dbReference type="InterPro" id="IPR010766">
    <property type="entry name" value="DRTGG"/>
</dbReference>
<dbReference type="Proteomes" id="UP000729733">
    <property type="component" value="Unassembled WGS sequence"/>
</dbReference>
<dbReference type="Pfam" id="PF07085">
    <property type="entry name" value="DRTGG"/>
    <property type="match status" value="1"/>
</dbReference>
<gene>
    <name evidence="2" type="ORF">I4641_20325</name>
</gene>
<dbReference type="SUPFAM" id="SSF75138">
    <property type="entry name" value="HprK N-terminal domain-like"/>
    <property type="match status" value="1"/>
</dbReference>
<dbReference type="PANTHER" id="PTHR43356:SF2">
    <property type="entry name" value="PHOSPHATE ACETYLTRANSFERASE"/>
    <property type="match status" value="1"/>
</dbReference>
<evidence type="ECO:0000259" key="1">
    <source>
        <dbReference type="Pfam" id="PF07085"/>
    </source>
</evidence>
<reference evidence="2" key="1">
    <citation type="journal article" date="2021" name="Antonie Van Leeuwenhoek">
        <title>Draft genome and description of Waterburya agarophytonicola gen. nov. sp. nov. (Pleurocapsales, Cyanobacteria): a seaweed symbiont.</title>
        <authorList>
            <person name="Bonthond G."/>
            <person name="Shalygin S."/>
            <person name="Bayer T."/>
            <person name="Weinberger F."/>
        </authorList>
    </citation>
    <scope>NUCLEOTIDE SEQUENCE</scope>
    <source>
        <strain evidence="2">KI4</strain>
    </source>
</reference>
<dbReference type="AlphaFoldDB" id="A0A964BX69"/>
<comment type="caution">
    <text evidence="2">The sequence shown here is derived from an EMBL/GenBank/DDBJ whole genome shotgun (WGS) entry which is preliminary data.</text>
</comment>
<sequence>MAKSAKHLLIASTEAYSGKSATILGLSHLSLDKGISIGYGQPLATGFKADASDREKTEDVDFLANTLGLSANQIQTPLLFLNRQTINQRLKGDNQEDYAQALKQYVNKIEADLVLLEGPNNLWEGSVFNLSVPEIADCVDASILLVARYDPLMMVGSLLTAKKFLGDRLLGIIINEIPATELESAAETVKPYLERQEIPVLGMIPKDRILNSVSVREIATRLDANVLCCEEHLDWMVESLSIGAMNVNSALGYFRQRDNMAVVTGGDRAELQMAALETSTHCLILTGHIPPKDLIIERAESLDIPILSVNTDTLTTVEVVDSAFGKVPIYEEIKVKQIQSLMKEHFDIDRLLQALDMAIATSV</sequence>
<organism evidence="2 3">
    <name type="scientific">Waterburya agarophytonicola KI4</name>
    <dbReference type="NCBI Taxonomy" id="2874699"/>
    <lineage>
        <taxon>Bacteria</taxon>
        <taxon>Bacillati</taxon>
        <taxon>Cyanobacteriota</taxon>
        <taxon>Cyanophyceae</taxon>
        <taxon>Pleurocapsales</taxon>
        <taxon>Hyellaceae</taxon>
        <taxon>Waterburya</taxon>
        <taxon>Waterburya agarophytonicola</taxon>
    </lineage>
</organism>
<dbReference type="Gene3D" id="3.40.50.300">
    <property type="entry name" value="P-loop containing nucleotide triphosphate hydrolases"/>
    <property type="match status" value="1"/>
</dbReference>
<dbReference type="SUPFAM" id="SSF52540">
    <property type="entry name" value="P-loop containing nucleoside triphosphate hydrolases"/>
    <property type="match status" value="1"/>
</dbReference>
<evidence type="ECO:0000313" key="3">
    <source>
        <dbReference type="Proteomes" id="UP000729733"/>
    </source>
</evidence>